<organism evidence="1 2">
    <name type="scientific">Panagrolaimus sp. ES5</name>
    <dbReference type="NCBI Taxonomy" id="591445"/>
    <lineage>
        <taxon>Eukaryota</taxon>
        <taxon>Metazoa</taxon>
        <taxon>Ecdysozoa</taxon>
        <taxon>Nematoda</taxon>
        <taxon>Chromadorea</taxon>
        <taxon>Rhabditida</taxon>
        <taxon>Tylenchina</taxon>
        <taxon>Panagrolaimomorpha</taxon>
        <taxon>Panagrolaimoidea</taxon>
        <taxon>Panagrolaimidae</taxon>
        <taxon>Panagrolaimus</taxon>
    </lineage>
</organism>
<dbReference type="WBParaSite" id="ES5_v2.g6715.t1">
    <property type="protein sequence ID" value="ES5_v2.g6715.t1"/>
    <property type="gene ID" value="ES5_v2.g6715"/>
</dbReference>
<proteinExistence type="predicted"/>
<sequence>MLGSFKKKQPSSTTPQQLQPCPSSSSAAPQADFVEPQFRDQDLAKTIENLKTNSRQNRALSDERKEQHRETTAYFTLAKKIPQLAYGCEKELNNIPIKIFRDQEVFRSLKGTEYIIQKRWGNWTYHCMNKGEPVCLRIEPVGMPSKMPNLYRQLILQAMSEEPHRIKKQKHFLEILEHGTMNDFNYIIVEAANVSLWDFRARVLEGRDYSPSTAAQIGIQILQCINDAFRCNIVSRYIHPKNFYMGRRDSMHIIYIIDCSMGFIQANSKHRAIRGDVTPANQSRYPFFDYRFMPKCFHTKGEYTIFDEIESFIYLFYDIWTQYNPLALSTNERECLTAKECLLYGLLPPEYGYIVQPLSAMLRFNDDERKNSQLSTPDFTQYMEMLVTFCQAHNADLTEQLDWFNSDIINPYLKKRKKEKILEDKGTKMPFPDFNSKQEPDRVRKLIKEGHVRPLGIPTIRRPAALGKKTSETKLSSSAKTSKKKGKGSELSKEDAESPNVVGEFQKPGRLSKTNEKVKIQPKRSKTQPKEGHHSAVARPKTMAEEYRTATPGTPTTAYLKVGKTQLKESKDAGHDNGGGLTENDPEAEKPLAKGRRCSMEEDIKKPDPALITAVSNVTKEFPAETSKFFDTNQQPQQPPK</sequence>
<evidence type="ECO:0000313" key="2">
    <source>
        <dbReference type="WBParaSite" id="ES5_v2.g6715.t1"/>
    </source>
</evidence>
<protein>
    <submittedName>
        <fullName evidence="2">Protein kinase domain-containing protein</fullName>
    </submittedName>
</protein>
<dbReference type="Proteomes" id="UP000887579">
    <property type="component" value="Unplaced"/>
</dbReference>
<reference evidence="2" key="1">
    <citation type="submission" date="2022-11" db="UniProtKB">
        <authorList>
            <consortium name="WormBaseParasite"/>
        </authorList>
    </citation>
    <scope>IDENTIFICATION</scope>
</reference>
<accession>A0AC34GQH0</accession>
<evidence type="ECO:0000313" key="1">
    <source>
        <dbReference type="Proteomes" id="UP000887579"/>
    </source>
</evidence>
<name>A0AC34GQH0_9BILA</name>